<reference evidence="3" key="1">
    <citation type="submission" date="2025-08" db="UniProtKB">
        <authorList>
            <consortium name="RefSeq"/>
        </authorList>
    </citation>
    <scope>IDENTIFICATION</scope>
</reference>
<evidence type="ECO:0000313" key="2">
    <source>
        <dbReference type="Proteomes" id="UP000079169"/>
    </source>
</evidence>
<keyword evidence="1" id="KW-0472">Membrane</keyword>
<gene>
    <name evidence="3" type="primary">LOC103512270</name>
</gene>
<keyword evidence="1" id="KW-0812">Transmembrane</keyword>
<protein>
    <submittedName>
        <fullName evidence="3">Uncharacterized protein LOC103512270</fullName>
    </submittedName>
</protein>
<feature type="transmembrane region" description="Helical" evidence="1">
    <location>
        <begin position="250"/>
        <end position="276"/>
    </location>
</feature>
<keyword evidence="2" id="KW-1185">Reference proteome</keyword>
<keyword evidence="1" id="KW-1133">Transmembrane helix</keyword>
<organism evidence="2 3">
    <name type="scientific">Diaphorina citri</name>
    <name type="common">Asian citrus psyllid</name>
    <dbReference type="NCBI Taxonomy" id="121845"/>
    <lineage>
        <taxon>Eukaryota</taxon>
        <taxon>Metazoa</taxon>
        <taxon>Ecdysozoa</taxon>
        <taxon>Arthropoda</taxon>
        <taxon>Hexapoda</taxon>
        <taxon>Insecta</taxon>
        <taxon>Pterygota</taxon>
        <taxon>Neoptera</taxon>
        <taxon>Paraneoptera</taxon>
        <taxon>Hemiptera</taxon>
        <taxon>Sternorrhyncha</taxon>
        <taxon>Psylloidea</taxon>
        <taxon>Psyllidae</taxon>
        <taxon>Diaphorininae</taxon>
        <taxon>Diaphorina</taxon>
    </lineage>
</organism>
<dbReference type="PaxDb" id="121845-A0A1S3D671"/>
<feature type="transmembrane region" description="Helical" evidence="1">
    <location>
        <begin position="103"/>
        <end position="122"/>
    </location>
</feature>
<sequence>ENCYVKDDLGSLPVEAWCLLDGDLTQSVWETISTNRTELIKHPRSYFRWGLCIPNECTGRDLEKSLRQSLTRGFLQAGIKVTIRIPEENCYVKDDLGSLPVEAWCLLGFLGLLLVLVIWATIRDLLQSDSLSPNSARLSYSRAFSILYNTQRLCKVDKNEEMTIIYGIKFLAMTTMVIGHKVILLVGNNVQNKDRIERVDKNEEMTIIYGIKFLAMTTMVIGHKVILLVGNNVQNKDRIERVDKNEEMTIIYGIKFLAMTTMVIGHKVILLVGNNVQNKDRIERRRKVGAFSMICPDIRIIITKTSFVFGSCSANVHLQRL</sequence>
<dbReference type="Proteomes" id="UP000079169">
    <property type="component" value="Unplaced"/>
</dbReference>
<dbReference type="PANTHER" id="PTHR11161:SF0">
    <property type="entry name" value="O-ACYLTRANSFERASE LIKE PROTEIN"/>
    <property type="match status" value="1"/>
</dbReference>
<dbReference type="RefSeq" id="XP_008475244.1">
    <property type="nucleotide sequence ID" value="XM_008477022.1"/>
</dbReference>
<accession>A0A1S3D671</accession>
<dbReference type="AlphaFoldDB" id="A0A1S3D671"/>
<feature type="transmembrane region" description="Helical" evidence="1">
    <location>
        <begin position="207"/>
        <end position="230"/>
    </location>
</feature>
<evidence type="ECO:0000313" key="3">
    <source>
        <dbReference type="RefSeq" id="XP_008475244.1"/>
    </source>
</evidence>
<dbReference type="GeneID" id="103512270"/>
<dbReference type="InterPro" id="IPR052728">
    <property type="entry name" value="O2_lipid_transport_reg"/>
</dbReference>
<feature type="transmembrane region" description="Helical" evidence="1">
    <location>
        <begin position="164"/>
        <end position="186"/>
    </location>
</feature>
<evidence type="ECO:0000256" key="1">
    <source>
        <dbReference type="SAM" id="Phobius"/>
    </source>
</evidence>
<name>A0A1S3D671_DIACI</name>
<feature type="non-terminal residue" evidence="3">
    <location>
        <position position="1"/>
    </location>
</feature>
<proteinExistence type="predicted"/>
<dbReference type="KEGG" id="dci:103512270"/>
<dbReference type="PANTHER" id="PTHR11161">
    <property type="entry name" value="O-ACYLTRANSFERASE"/>
    <property type="match status" value="1"/>
</dbReference>